<comment type="similarity">
    <text evidence="2 6">Belongs to the YIP1 family.</text>
</comment>
<accession>A0A8J5XG14</accession>
<comment type="subcellular location">
    <subcellularLocation>
        <location evidence="6">Golgi apparatus membrane</location>
        <topology evidence="6">Multi-pass membrane protein</topology>
    </subcellularLocation>
    <subcellularLocation>
        <location evidence="1">Membrane</location>
        <topology evidence="1">Multi-pass membrane protein</topology>
    </subcellularLocation>
</comment>
<evidence type="ECO:0000256" key="4">
    <source>
        <dbReference type="ARBA" id="ARBA00022989"/>
    </source>
</evidence>
<dbReference type="Proteomes" id="UP000751190">
    <property type="component" value="Unassembled WGS sequence"/>
</dbReference>
<dbReference type="OrthoDB" id="440385at2759"/>
<keyword evidence="3 6" id="KW-0812">Transmembrane</keyword>
<dbReference type="EMBL" id="JAGTXO010000017">
    <property type="protein sequence ID" value="KAG8463212.1"/>
    <property type="molecule type" value="Genomic_DNA"/>
</dbReference>
<dbReference type="AlphaFoldDB" id="A0A8J5XG14"/>
<evidence type="ECO:0000259" key="7">
    <source>
        <dbReference type="Pfam" id="PF04893"/>
    </source>
</evidence>
<keyword evidence="5 6" id="KW-0472">Membrane</keyword>
<dbReference type="OMA" id="LWCTISS"/>
<name>A0A8J5XG14_DIALT</name>
<comment type="caution">
    <text evidence="6">Lacks conserved residue(s) required for the propagation of feature annotation.</text>
</comment>
<reference evidence="8" key="1">
    <citation type="submission" date="2021-05" db="EMBL/GenBank/DDBJ databases">
        <title>The genome of the haptophyte Pavlova lutheri (Diacronema luteri, Pavlovales) - a model for lipid biosynthesis in eukaryotic algae.</title>
        <authorList>
            <person name="Hulatt C.J."/>
            <person name="Posewitz M.C."/>
        </authorList>
    </citation>
    <scope>NUCLEOTIDE SEQUENCE</scope>
    <source>
        <strain evidence="8">NIVA-4/92</strain>
    </source>
</reference>
<dbReference type="Pfam" id="PF04893">
    <property type="entry name" value="Yip1"/>
    <property type="match status" value="1"/>
</dbReference>
<feature type="transmembrane region" description="Helical" evidence="6">
    <location>
        <begin position="233"/>
        <end position="254"/>
    </location>
</feature>
<feature type="transmembrane region" description="Helical" evidence="6">
    <location>
        <begin position="260"/>
        <end position="280"/>
    </location>
</feature>
<dbReference type="GO" id="GO:0048280">
    <property type="term" value="P:vesicle fusion with Golgi apparatus"/>
    <property type="evidence" value="ECO:0007669"/>
    <property type="project" value="TreeGrafter"/>
</dbReference>
<evidence type="ECO:0000256" key="6">
    <source>
        <dbReference type="RuleBase" id="RU361264"/>
    </source>
</evidence>
<organism evidence="8 9">
    <name type="scientific">Diacronema lutheri</name>
    <name type="common">Unicellular marine alga</name>
    <name type="synonym">Monochrysis lutheri</name>
    <dbReference type="NCBI Taxonomy" id="2081491"/>
    <lineage>
        <taxon>Eukaryota</taxon>
        <taxon>Haptista</taxon>
        <taxon>Haptophyta</taxon>
        <taxon>Pavlovophyceae</taxon>
        <taxon>Pavlovales</taxon>
        <taxon>Pavlovaceae</taxon>
        <taxon>Diacronema</taxon>
    </lineage>
</organism>
<evidence type="ECO:0000256" key="3">
    <source>
        <dbReference type="ARBA" id="ARBA00022692"/>
    </source>
</evidence>
<dbReference type="PANTHER" id="PTHR21236:SF2">
    <property type="entry name" value="PROTEIN YIPF"/>
    <property type="match status" value="1"/>
</dbReference>
<dbReference type="PANTHER" id="PTHR21236">
    <property type="entry name" value="GOLGI MEMBRANE PROTEIN YIP1"/>
    <property type="match status" value="1"/>
</dbReference>
<dbReference type="GO" id="GO:0006888">
    <property type="term" value="P:endoplasmic reticulum to Golgi vesicle-mediated transport"/>
    <property type="evidence" value="ECO:0007669"/>
    <property type="project" value="InterPro"/>
</dbReference>
<gene>
    <name evidence="8" type="ORF">KFE25_011209</name>
</gene>
<comment type="caution">
    <text evidence="8">The sequence shown here is derived from an EMBL/GenBank/DDBJ whole genome shotgun (WGS) entry which is preliminary data.</text>
</comment>
<evidence type="ECO:0000313" key="9">
    <source>
        <dbReference type="Proteomes" id="UP000751190"/>
    </source>
</evidence>
<dbReference type="GO" id="GO:0005802">
    <property type="term" value="C:trans-Golgi network"/>
    <property type="evidence" value="ECO:0007669"/>
    <property type="project" value="TreeGrafter"/>
</dbReference>
<dbReference type="InterPro" id="IPR006977">
    <property type="entry name" value="Yip1_dom"/>
</dbReference>
<protein>
    <recommendedName>
        <fullName evidence="6">Protein YIPF</fullName>
    </recommendedName>
</protein>
<feature type="domain" description="Yip1" evidence="7">
    <location>
        <begin position="204"/>
        <end position="337"/>
    </location>
</feature>
<evidence type="ECO:0000256" key="1">
    <source>
        <dbReference type="ARBA" id="ARBA00004141"/>
    </source>
</evidence>
<sequence length="340" mass="33443">MPASRGQGGMPGAAPLRSVIDFGADGAAAGPAAGAAGACVPTRTHSIESGLHHRSGSVGGGVGGSMGGGIGGASAAVHDGGLAFYAAEPQAAAAAAAYAGGAQPGRPQGLPMPAAGGMMGRGGGNGCAAGAYGGPTGQMSTAGAMPIKALGGSTFSSTGAFLGEGFDDEPPILEELGINLAHIAAKTKAVLKPYGGRTSVPAEFLQDSDLAGPLGFCLVLGTVLLLKGKVSFGSIYGCGAVGCGGMYAVLNLLSHTGINIYRTVSILGYCLLPIIALAALSTALDVRGPLGYALIPAAVLWSTNAAALFFVVLLGLDDQRWLVAYPVMLFYAVFALISVF</sequence>
<evidence type="ECO:0000256" key="5">
    <source>
        <dbReference type="ARBA" id="ARBA00023136"/>
    </source>
</evidence>
<keyword evidence="4 6" id="KW-1133">Transmembrane helix</keyword>
<evidence type="ECO:0000313" key="8">
    <source>
        <dbReference type="EMBL" id="KAG8463212.1"/>
    </source>
</evidence>
<keyword evidence="9" id="KW-1185">Reference proteome</keyword>
<proteinExistence type="inferred from homology"/>
<dbReference type="GO" id="GO:0000139">
    <property type="term" value="C:Golgi membrane"/>
    <property type="evidence" value="ECO:0007669"/>
    <property type="project" value="UniProtKB-SubCell"/>
</dbReference>
<feature type="transmembrane region" description="Helical" evidence="6">
    <location>
        <begin position="322"/>
        <end position="339"/>
    </location>
</feature>
<evidence type="ECO:0000256" key="2">
    <source>
        <dbReference type="ARBA" id="ARBA00010596"/>
    </source>
</evidence>
<dbReference type="InterPro" id="IPR045231">
    <property type="entry name" value="Yip1/4-like"/>
</dbReference>
<feature type="transmembrane region" description="Helical" evidence="6">
    <location>
        <begin position="292"/>
        <end position="316"/>
    </location>
</feature>